<keyword evidence="2" id="KW-0812">Transmembrane</keyword>
<evidence type="ECO:0000256" key="2">
    <source>
        <dbReference type="SAM" id="Phobius"/>
    </source>
</evidence>
<feature type="transmembrane region" description="Helical" evidence="2">
    <location>
        <begin position="144"/>
        <end position="161"/>
    </location>
</feature>
<gene>
    <name evidence="3" type="ORF">ACOF00016_LOCUS6381</name>
</gene>
<evidence type="ECO:0000256" key="1">
    <source>
        <dbReference type="SAM" id="MobiDB-lite"/>
    </source>
</evidence>
<dbReference type="PANTHER" id="PTHR12242">
    <property type="entry name" value="OS02G0130600 PROTEIN-RELATED"/>
    <property type="match status" value="1"/>
</dbReference>
<dbReference type="GO" id="GO:0016020">
    <property type="term" value="C:membrane"/>
    <property type="evidence" value="ECO:0007669"/>
    <property type="project" value="TreeGrafter"/>
</dbReference>
<feature type="transmembrane region" description="Helical" evidence="2">
    <location>
        <begin position="93"/>
        <end position="113"/>
    </location>
</feature>
<feature type="compositionally biased region" description="Low complexity" evidence="1">
    <location>
        <begin position="1"/>
        <end position="24"/>
    </location>
</feature>
<sequence>MAPDAPAAVTPAPIATHQETTTTTKRSASSSKPLLTSAPPPWHAIATLGVIMSVFAYSLPTWEDIDQVATVDTFTTVLFPDFMNAQALAYIRLLIALSVAFTSFHVAVLTNGWEQITSYMPGSKLLSAPNRLSGLKTMFPFTSLSWNLLGLSFALHAYIAFQGAAGKPVDRWILRTALIVWEIAAPFTLLVAAVVRYAIWPAVLRTTGKTKELKSWRNVMMHNINVLFALAEAALLGGVKVQWSHFAFAPLVGCLYVIFSWAMVMQWNPKNGAQYIYFFMDTTLPGYTSTIAMLMLLAVLTTFYAIFCVGDQFLAVSGQTVWTHATYVAAICSTVMRFGD</sequence>
<proteinExistence type="predicted"/>
<name>A0A7S3L2B7_9STRA</name>
<feature type="compositionally biased region" description="Polar residues" evidence="1">
    <location>
        <begin position="25"/>
        <end position="34"/>
    </location>
</feature>
<feature type="transmembrane region" description="Helical" evidence="2">
    <location>
        <begin position="173"/>
        <end position="199"/>
    </location>
</feature>
<organism evidence="3">
    <name type="scientific">Amphora coffeiformis</name>
    <dbReference type="NCBI Taxonomy" id="265554"/>
    <lineage>
        <taxon>Eukaryota</taxon>
        <taxon>Sar</taxon>
        <taxon>Stramenopiles</taxon>
        <taxon>Ochrophyta</taxon>
        <taxon>Bacillariophyta</taxon>
        <taxon>Bacillariophyceae</taxon>
        <taxon>Bacillariophycidae</taxon>
        <taxon>Thalassiophysales</taxon>
        <taxon>Catenulaceae</taxon>
        <taxon>Amphora</taxon>
    </lineage>
</organism>
<feature type="transmembrane region" description="Helical" evidence="2">
    <location>
        <begin position="41"/>
        <end position="59"/>
    </location>
</feature>
<evidence type="ECO:0000313" key="3">
    <source>
        <dbReference type="EMBL" id="CAE0408654.1"/>
    </source>
</evidence>
<feature type="transmembrane region" description="Helical" evidence="2">
    <location>
        <begin position="219"/>
        <end position="239"/>
    </location>
</feature>
<dbReference type="PANTHER" id="PTHR12242:SF1">
    <property type="entry name" value="MYND-TYPE DOMAIN-CONTAINING PROTEIN"/>
    <property type="match status" value="1"/>
</dbReference>
<reference evidence="3" key="1">
    <citation type="submission" date="2021-01" db="EMBL/GenBank/DDBJ databases">
        <authorList>
            <person name="Corre E."/>
            <person name="Pelletier E."/>
            <person name="Niang G."/>
            <person name="Scheremetjew M."/>
            <person name="Finn R."/>
            <person name="Kale V."/>
            <person name="Holt S."/>
            <person name="Cochrane G."/>
            <person name="Meng A."/>
            <person name="Brown T."/>
            <person name="Cohen L."/>
        </authorList>
    </citation>
    <scope>NUCLEOTIDE SEQUENCE</scope>
    <source>
        <strain evidence="3">CCMP127</strain>
    </source>
</reference>
<dbReference type="EMBL" id="HBIM01007491">
    <property type="protein sequence ID" value="CAE0408654.1"/>
    <property type="molecule type" value="Transcribed_RNA"/>
</dbReference>
<protein>
    <submittedName>
        <fullName evidence="3">Uncharacterized protein</fullName>
    </submittedName>
</protein>
<feature type="region of interest" description="Disordered" evidence="1">
    <location>
        <begin position="1"/>
        <end position="36"/>
    </location>
</feature>
<dbReference type="AlphaFoldDB" id="A0A7S3L2B7"/>
<keyword evidence="2" id="KW-1133">Transmembrane helix</keyword>
<feature type="transmembrane region" description="Helical" evidence="2">
    <location>
        <begin position="246"/>
        <end position="267"/>
    </location>
</feature>
<accession>A0A7S3L2B7</accession>
<keyword evidence="2" id="KW-0472">Membrane</keyword>
<feature type="transmembrane region" description="Helical" evidence="2">
    <location>
        <begin position="287"/>
        <end position="309"/>
    </location>
</feature>